<evidence type="ECO:0000259" key="3">
    <source>
        <dbReference type="PROSITE" id="PS50076"/>
    </source>
</evidence>
<dbReference type="InterPro" id="IPR001623">
    <property type="entry name" value="DnaJ_domain"/>
</dbReference>
<protein>
    <submittedName>
        <fullName evidence="4">DnaJ-like protein</fullName>
    </submittedName>
</protein>
<accession>A0A4R8DRC5</accession>
<dbReference type="OrthoDB" id="9779622at2"/>
<dbReference type="Pfam" id="PF00226">
    <property type="entry name" value="DnaJ"/>
    <property type="match status" value="1"/>
</dbReference>
<keyword evidence="2" id="KW-0812">Transmembrane</keyword>
<dbReference type="SMART" id="SM00271">
    <property type="entry name" value="DnaJ"/>
    <property type="match status" value="1"/>
</dbReference>
<dbReference type="Proteomes" id="UP000294498">
    <property type="component" value="Unassembled WGS sequence"/>
</dbReference>
<feature type="domain" description="J" evidence="3">
    <location>
        <begin position="5"/>
        <end position="67"/>
    </location>
</feature>
<dbReference type="RefSeq" id="WP_133992686.1">
    <property type="nucleotide sequence ID" value="NZ_SODV01000001.1"/>
</dbReference>
<dbReference type="InterPro" id="IPR036869">
    <property type="entry name" value="J_dom_sf"/>
</dbReference>
<sequence length="206" mass="23506">MILKDYYATLGIPVGSTPDAVKKAYRRLVMRYHPDKNAGEAAYFREIQEAYDVLSDPLRREDYHQQRNLWKAGGKAFEAPGPLTPDQVLREAIRLYEKVRAMDLYRMDREGIAHAIRRLLDDTVRVGGDARIAHFLLLSAAPLELRLVQPFREAFENLAAGDPSVLAEIAAFYKRKNKEAWVARYQTPLLILAALALCFLAYLLSR</sequence>
<organism evidence="4 5">
    <name type="scientific">Dinghuibacter silviterrae</name>
    <dbReference type="NCBI Taxonomy" id="1539049"/>
    <lineage>
        <taxon>Bacteria</taxon>
        <taxon>Pseudomonadati</taxon>
        <taxon>Bacteroidota</taxon>
        <taxon>Chitinophagia</taxon>
        <taxon>Chitinophagales</taxon>
        <taxon>Chitinophagaceae</taxon>
        <taxon>Dinghuibacter</taxon>
    </lineage>
</organism>
<dbReference type="GO" id="GO:0051787">
    <property type="term" value="F:misfolded protein binding"/>
    <property type="evidence" value="ECO:0007669"/>
    <property type="project" value="TreeGrafter"/>
</dbReference>
<dbReference type="GO" id="GO:0036503">
    <property type="term" value="P:ERAD pathway"/>
    <property type="evidence" value="ECO:0007669"/>
    <property type="project" value="TreeGrafter"/>
</dbReference>
<proteinExistence type="predicted"/>
<dbReference type="PANTHER" id="PTHR44360:SF1">
    <property type="entry name" value="DNAJ HOMOLOG SUBFAMILY B MEMBER 9"/>
    <property type="match status" value="1"/>
</dbReference>
<dbReference type="InterPro" id="IPR051948">
    <property type="entry name" value="Hsp70_co-chaperone_J-domain"/>
</dbReference>
<feature type="transmembrane region" description="Helical" evidence="2">
    <location>
        <begin position="185"/>
        <end position="204"/>
    </location>
</feature>
<gene>
    <name evidence="4" type="ORF">EDB95_1772</name>
</gene>
<reference evidence="4 5" key="1">
    <citation type="submission" date="2019-03" db="EMBL/GenBank/DDBJ databases">
        <title>Genomic Encyclopedia of Type Strains, Phase IV (KMG-IV): sequencing the most valuable type-strain genomes for metagenomic binning, comparative biology and taxonomic classification.</title>
        <authorList>
            <person name="Goeker M."/>
        </authorList>
    </citation>
    <scope>NUCLEOTIDE SEQUENCE [LARGE SCALE GENOMIC DNA]</scope>
    <source>
        <strain evidence="4 5">DSM 100059</strain>
    </source>
</reference>
<evidence type="ECO:0000256" key="2">
    <source>
        <dbReference type="SAM" id="Phobius"/>
    </source>
</evidence>
<name>A0A4R8DRC5_9BACT</name>
<keyword evidence="1" id="KW-0143">Chaperone</keyword>
<comment type="caution">
    <text evidence="4">The sequence shown here is derived from an EMBL/GenBank/DDBJ whole genome shotgun (WGS) entry which is preliminary data.</text>
</comment>
<dbReference type="PANTHER" id="PTHR44360">
    <property type="entry name" value="DNAJ HOMOLOG SUBFAMILY B MEMBER 9"/>
    <property type="match status" value="1"/>
</dbReference>
<evidence type="ECO:0000256" key="1">
    <source>
        <dbReference type="ARBA" id="ARBA00023186"/>
    </source>
</evidence>
<dbReference type="PROSITE" id="PS50076">
    <property type="entry name" value="DNAJ_2"/>
    <property type="match status" value="1"/>
</dbReference>
<evidence type="ECO:0000313" key="4">
    <source>
        <dbReference type="EMBL" id="TDX00744.1"/>
    </source>
</evidence>
<dbReference type="InterPro" id="IPR018253">
    <property type="entry name" value="DnaJ_domain_CS"/>
</dbReference>
<dbReference type="SUPFAM" id="SSF46565">
    <property type="entry name" value="Chaperone J-domain"/>
    <property type="match status" value="1"/>
</dbReference>
<evidence type="ECO:0000313" key="5">
    <source>
        <dbReference type="Proteomes" id="UP000294498"/>
    </source>
</evidence>
<keyword evidence="2" id="KW-1133">Transmembrane helix</keyword>
<keyword evidence="2" id="KW-0472">Membrane</keyword>
<dbReference type="PRINTS" id="PR00625">
    <property type="entry name" value="JDOMAIN"/>
</dbReference>
<dbReference type="EMBL" id="SODV01000001">
    <property type="protein sequence ID" value="TDX00744.1"/>
    <property type="molecule type" value="Genomic_DNA"/>
</dbReference>
<dbReference type="PROSITE" id="PS00636">
    <property type="entry name" value="DNAJ_1"/>
    <property type="match status" value="1"/>
</dbReference>
<dbReference type="GO" id="GO:0051087">
    <property type="term" value="F:protein-folding chaperone binding"/>
    <property type="evidence" value="ECO:0007669"/>
    <property type="project" value="TreeGrafter"/>
</dbReference>
<keyword evidence="5" id="KW-1185">Reference proteome</keyword>
<dbReference type="AlphaFoldDB" id="A0A4R8DRC5"/>
<dbReference type="Gene3D" id="1.10.287.110">
    <property type="entry name" value="DnaJ domain"/>
    <property type="match status" value="1"/>
</dbReference>
<dbReference type="CDD" id="cd06257">
    <property type="entry name" value="DnaJ"/>
    <property type="match status" value="1"/>
</dbReference>